<reference evidence="1" key="2">
    <citation type="journal article" date="2015" name="Fish Shellfish Immunol.">
        <title>Early steps in the European eel (Anguilla anguilla)-Vibrio vulnificus interaction in the gills: Role of the RtxA13 toxin.</title>
        <authorList>
            <person name="Callol A."/>
            <person name="Pajuelo D."/>
            <person name="Ebbesson L."/>
            <person name="Teles M."/>
            <person name="MacKenzie S."/>
            <person name="Amaro C."/>
        </authorList>
    </citation>
    <scope>NUCLEOTIDE SEQUENCE</scope>
</reference>
<dbReference type="EMBL" id="GBXM01064615">
    <property type="protein sequence ID" value="JAH43962.1"/>
    <property type="molecule type" value="Transcribed_RNA"/>
</dbReference>
<evidence type="ECO:0000313" key="1">
    <source>
        <dbReference type="EMBL" id="JAH43962.1"/>
    </source>
</evidence>
<proteinExistence type="predicted"/>
<sequence length="62" mass="7446">MCTKCRYLLLKITADQDHKDKPNVSYWVMSLVLVNCRQIPDTSFICIHLFCQKERKENVKNW</sequence>
<protein>
    <submittedName>
        <fullName evidence="1">Uncharacterized protein</fullName>
    </submittedName>
</protein>
<accession>A0A0E9SRT7</accession>
<organism evidence="1">
    <name type="scientific">Anguilla anguilla</name>
    <name type="common">European freshwater eel</name>
    <name type="synonym">Muraena anguilla</name>
    <dbReference type="NCBI Taxonomy" id="7936"/>
    <lineage>
        <taxon>Eukaryota</taxon>
        <taxon>Metazoa</taxon>
        <taxon>Chordata</taxon>
        <taxon>Craniata</taxon>
        <taxon>Vertebrata</taxon>
        <taxon>Euteleostomi</taxon>
        <taxon>Actinopterygii</taxon>
        <taxon>Neopterygii</taxon>
        <taxon>Teleostei</taxon>
        <taxon>Anguilliformes</taxon>
        <taxon>Anguillidae</taxon>
        <taxon>Anguilla</taxon>
    </lineage>
</organism>
<name>A0A0E9SRT7_ANGAN</name>
<reference evidence="1" key="1">
    <citation type="submission" date="2014-11" db="EMBL/GenBank/DDBJ databases">
        <authorList>
            <person name="Amaro Gonzalez C."/>
        </authorList>
    </citation>
    <scope>NUCLEOTIDE SEQUENCE</scope>
</reference>
<dbReference type="AlphaFoldDB" id="A0A0E9SRT7"/>